<dbReference type="Proteomes" id="UP001382455">
    <property type="component" value="Unassembled WGS sequence"/>
</dbReference>
<evidence type="ECO:0000256" key="3">
    <source>
        <dbReference type="ARBA" id="ARBA00022475"/>
    </source>
</evidence>
<evidence type="ECO:0000313" key="10">
    <source>
        <dbReference type="Proteomes" id="UP001382455"/>
    </source>
</evidence>
<reference evidence="9 10" key="1">
    <citation type="submission" date="2023-12" db="EMBL/GenBank/DDBJ databases">
        <title>Friends and Foes: Symbiotic and Algicidal bacterial influence on Karenia brevis blooms.</title>
        <authorList>
            <person name="Fei C."/>
            <person name="Mohamed A.R."/>
            <person name="Booker A."/>
            <person name="Arshad M."/>
            <person name="Klass S."/>
            <person name="Ahn S."/>
            <person name="Gilbert P.M."/>
            <person name="Heil C.A."/>
            <person name="Martinez J.M."/>
            <person name="Amin S.A."/>
        </authorList>
    </citation>
    <scope>NUCLEOTIDE SEQUENCE [LARGE SCALE GENOMIC DNA]</scope>
    <source>
        <strain evidence="9 10">CE15</strain>
    </source>
</reference>
<dbReference type="InterPro" id="IPR003400">
    <property type="entry name" value="ExbD"/>
</dbReference>
<evidence type="ECO:0000256" key="6">
    <source>
        <dbReference type="ARBA" id="ARBA00023136"/>
    </source>
</evidence>
<evidence type="ECO:0000256" key="7">
    <source>
        <dbReference type="RuleBase" id="RU003879"/>
    </source>
</evidence>
<keyword evidence="6 8" id="KW-0472">Membrane</keyword>
<dbReference type="Pfam" id="PF02472">
    <property type="entry name" value="ExbD"/>
    <property type="match status" value="1"/>
</dbReference>
<gene>
    <name evidence="9" type="ORF">WAE96_09940</name>
</gene>
<evidence type="ECO:0000256" key="1">
    <source>
        <dbReference type="ARBA" id="ARBA00004162"/>
    </source>
</evidence>
<keyword evidence="5 8" id="KW-1133">Transmembrane helix</keyword>
<sequence length="168" mass="18914">MFRRKLPNRQDAELDITSFMSLMIVLVPVLLMMMVFSHITVMQLKLPPLLANQSAEQLKEKELQLEVTNDAITIYYPAGAPLKQFAKQDETYPFDQVQLALKDVKNLLLEKGVDKKDITLLIAEDVDYQTLITTMETVRSYQAVVVASVVDAELFPDIALGDALVEAL</sequence>
<comment type="caution">
    <text evidence="9">The sequence shown here is derived from an EMBL/GenBank/DDBJ whole genome shotgun (WGS) entry which is preliminary data.</text>
</comment>
<keyword evidence="7" id="KW-0653">Protein transport</keyword>
<evidence type="ECO:0000256" key="8">
    <source>
        <dbReference type="SAM" id="Phobius"/>
    </source>
</evidence>
<keyword evidence="7" id="KW-0813">Transport</keyword>
<feature type="transmembrane region" description="Helical" evidence="8">
    <location>
        <begin position="16"/>
        <end position="36"/>
    </location>
</feature>
<evidence type="ECO:0000256" key="5">
    <source>
        <dbReference type="ARBA" id="ARBA00022989"/>
    </source>
</evidence>
<comment type="subcellular location">
    <subcellularLocation>
        <location evidence="1">Cell membrane</location>
        <topology evidence="1">Single-pass membrane protein</topology>
    </subcellularLocation>
    <subcellularLocation>
        <location evidence="7">Cell membrane</location>
        <topology evidence="7">Single-pass type II membrane protein</topology>
    </subcellularLocation>
</comment>
<comment type="similarity">
    <text evidence="2 7">Belongs to the ExbD/TolR family.</text>
</comment>
<proteinExistence type="inferred from homology"/>
<evidence type="ECO:0000313" key="9">
    <source>
        <dbReference type="EMBL" id="MEI4549987.1"/>
    </source>
</evidence>
<dbReference type="EMBL" id="JBAWKS010000001">
    <property type="protein sequence ID" value="MEI4549987.1"/>
    <property type="molecule type" value="Genomic_DNA"/>
</dbReference>
<organism evidence="9 10">
    <name type="scientific">Pseudoalteromonas spongiae</name>
    <dbReference type="NCBI Taxonomy" id="298657"/>
    <lineage>
        <taxon>Bacteria</taxon>
        <taxon>Pseudomonadati</taxon>
        <taxon>Pseudomonadota</taxon>
        <taxon>Gammaproteobacteria</taxon>
        <taxon>Alteromonadales</taxon>
        <taxon>Pseudoalteromonadaceae</taxon>
        <taxon>Pseudoalteromonas</taxon>
    </lineage>
</organism>
<evidence type="ECO:0000256" key="4">
    <source>
        <dbReference type="ARBA" id="ARBA00022692"/>
    </source>
</evidence>
<accession>A0ABU8EVB1</accession>
<keyword evidence="4 7" id="KW-0812">Transmembrane</keyword>
<evidence type="ECO:0000256" key="2">
    <source>
        <dbReference type="ARBA" id="ARBA00005811"/>
    </source>
</evidence>
<dbReference type="RefSeq" id="WP_010559592.1">
    <property type="nucleotide sequence ID" value="NZ_JBAWKS010000001.1"/>
</dbReference>
<keyword evidence="10" id="KW-1185">Reference proteome</keyword>
<keyword evidence="3" id="KW-1003">Cell membrane</keyword>
<name>A0ABU8EVB1_9GAMM</name>
<protein>
    <submittedName>
        <fullName evidence="9">Biopolymer transporter ExbD</fullName>
    </submittedName>
</protein>